<dbReference type="OrthoDB" id="2638588at2"/>
<feature type="transmembrane region" description="Helical" evidence="1">
    <location>
        <begin position="48"/>
        <end position="69"/>
    </location>
</feature>
<keyword evidence="1" id="KW-0812">Transmembrane</keyword>
<name>A0A2S5GDS3_9BACL</name>
<protein>
    <submittedName>
        <fullName evidence="2">Uncharacterized protein</fullName>
    </submittedName>
</protein>
<evidence type="ECO:0000313" key="2">
    <source>
        <dbReference type="EMBL" id="PPA71061.1"/>
    </source>
</evidence>
<keyword evidence="3" id="KW-1185">Reference proteome</keyword>
<dbReference type="AlphaFoldDB" id="A0A2S5GDS3"/>
<proteinExistence type="predicted"/>
<dbReference type="Proteomes" id="UP000239047">
    <property type="component" value="Unassembled WGS sequence"/>
</dbReference>
<comment type="caution">
    <text evidence="2">The sequence shown here is derived from an EMBL/GenBank/DDBJ whole genome shotgun (WGS) entry which is preliminary data.</text>
</comment>
<evidence type="ECO:0000313" key="3">
    <source>
        <dbReference type="Proteomes" id="UP000239047"/>
    </source>
</evidence>
<sequence length="82" mass="9605">MLFIVIVFSIPVYILAIWGLHDPEDAILFLQRWRYNETPEFSEWQFKLFKFGNIGAIVFMTLIIVLTGIETFRPAPEFTPVP</sequence>
<accession>A0A2S5GDS3</accession>
<gene>
    <name evidence="2" type="ORF">C4B60_09810</name>
</gene>
<keyword evidence="1" id="KW-0472">Membrane</keyword>
<dbReference type="EMBL" id="PREZ01000003">
    <property type="protein sequence ID" value="PPA71061.1"/>
    <property type="molecule type" value="Genomic_DNA"/>
</dbReference>
<organism evidence="2 3">
    <name type="scientific">Jeotgalibacillus proteolyticus</name>
    <dbReference type="NCBI Taxonomy" id="2082395"/>
    <lineage>
        <taxon>Bacteria</taxon>
        <taxon>Bacillati</taxon>
        <taxon>Bacillota</taxon>
        <taxon>Bacilli</taxon>
        <taxon>Bacillales</taxon>
        <taxon>Caryophanaceae</taxon>
        <taxon>Jeotgalibacillus</taxon>
    </lineage>
</organism>
<dbReference type="RefSeq" id="WP_104057810.1">
    <property type="nucleotide sequence ID" value="NZ_PREZ01000003.1"/>
</dbReference>
<evidence type="ECO:0000256" key="1">
    <source>
        <dbReference type="SAM" id="Phobius"/>
    </source>
</evidence>
<keyword evidence="1" id="KW-1133">Transmembrane helix</keyword>
<reference evidence="2 3" key="1">
    <citation type="submission" date="2018-02" db="EMBL/GenBank/DDBJ databases">
        <title>Jeotgalibacillus proteolyticum sp. nov. a protease producing bacterium isolated from ocean sediments of Laizhou Bay.</title>
        <authorList>
            <person name="Li Y."/>
        </authorList>
    </citation>
    <scope>NUCLEOTIDE SEQUENCE [LARGE SCALE GENOMIC DNA]</scope>
    <source>
        <strain evidence="2 3">22-7</strain>
    </source>
</reference>